<dbReference type="EMBL" id="CAEZXS010000274">
    <property type="protein sequence ID" value="CAB4715970.1"/>
    <property type="molecule type" value="Genomic_DNA"/>
</dbReference>
<dbReference type="Pfam" id="PF10502">
    <property type="entry name" value="Peptidase_S26"/>
    <property type="match status" value="1"/>
</dbReference>
<evidence type="ECO:0000256" key="1">
    <source>
        <dbReference type="ARBA" id="ARBA00009370"/>
    </source>
</evidence>
<feature type="region of interest" description="Disordered" evidence="4">
    <location>
        <begin position="1"/>
        <end position="30"/>
    </location>
</feature>
<keyword evidence="3" id="KW-0378">Hydrolase</keyword>
<dbReference type="Gene3D" id="2.10.109.10">
    <property type="entry name" value="Umud Fragment, subunit A"/>
    <property type="match status" value="1"/>
</dbReference>
<dbReference type="PROSITE" id="PS00501">
    <property type="entry name" value="SPASE_I_1"/>
    <property type="match status" value="1"/>
</dbReference>
<evidence type="ECO:0000256" key="3">
    <source>
        <dbReference type="ARBA" id="ARBA00022801"/>
    </source>
</evidence>
<dbReference type="GO" id="GO:0016020">
    <property type="term" value="C:membrane"/>
    <property type="evidence" value="ECO:0007669"/>
    <property type="project" value="InterPro"/>
</dbReference>
<dbReference type="PANTHER" id="PTHR43390">
    <property type="entry name" value="SIGNAL PEPTIDASE I"/>
    <property type="match status" value="1"/>
</dbReference>
<protein>
    <submittedName>
        <fullName evidence="8">Unannotated protein</fullName>
    </submittedName>
</protein>
<sequence length="234" mass="25159">MACSLLRVTDQPLDSTPESPTAAASDPSLQSTETPIAAVELQPGSAVNRKSIARRQRAASLRNLLEWVAVIVGAVLVAVLIKTFLVQAFRIPSESMVPTLEIGDRVLVNKLSYRAHDINRGDVVVFTRPPGLPAGPGEPEDLIKRVIGVPGDTVQAKDGSMYVNGKLLEEPYLPPGTSTVNLDKPVTLQEGQAWVMGDNRNNSQDSRVFGPIETSTVIGRAFTIMWPPGRIASL</sequence>
<dbReference type="NCBIfam" id="TIGR02227">
    <property type="entry name" value="sigpep_I_bact"/>
    <property type="match status" value="1"/>
</dbReference>
<dbReference type="PRINTS" id="PR00727">
    <property type="entry name" value="LEADERPTASE"/>
</dbReference>
<dbReference type="InterPro" id="IPR019533">
    <property type="entry name" value="Peptidase_S26"/>
</dbReference>
<proteinExistence type="inferred from homology"/>
<keyword evidence="5" id="KW-1133">Transmembrane helix</keyword>
<feature type="transmembrane region" description="Helical" evidence="5">
    <location>
        <begin position="64"/>
        <end position="85"/>
    </location>
</feature>
<dbReference type="AlphaFoldDB" id="A0A6J6XPZ2"/>
<dbReference type="SUPFAM" id="SSF51306">
    <property type="entry name" value="LexA/Signal peptidase"/>
    <property type="match status" value="1"/>
</dbReference>
<evidence type="ECO:0000256" key="5">
    <source>
        <dbReference type="SAM" id="Phobius"/>
    </source>
</evidence>
<dbReference type="EMBL" id="CAFBPW010000025">
    <property type="protein sequence ID" value="CAB5028165.1"/>
    <property type="molecule type" value="Genomic_DNA"/>
</dbReference>
<comment type="similarity">
    <text evidence="1">Belongs to the peptidase S26 family.</text>
</comment>
<dbReference type="InterPro" id="IPR019756">
    <property type="entry name" value="Pept_S26A_signal_pept_1_Ser-AS"/>
</dbReference>
<dbReference type="GO" id="GO:0004252">
    <property type="term" value="F:serine-type endopeptidase activity"/>
    <property type="evidence" value="ECO:0007669"/>
    <property type="project" value="InterPro"/>
</dbReference>
<dbReference type="InterPro" id="IPR000223">
    <property type="entry name" value="Pept_S26A_signal_pept_1"/>
</dbReference>
<organism evidence="8">
    <name type="scientific">freshwater metagenome</name>
    <dbReference type="NCBI Taxonomy" id="449393"/>
    <lineage>
        <taxon>unclassified sequences</taxon>
        <taxon>metagenomes</taxon>
        <taxon>ecological metagenomes</taxon>
    </lineage>
</organism>
<evidence type="ECO:0000313" key="7">
    <source>
        <dbReference type="EMBL" id="CAB4715970.1"/>
    </source>
</evidence>
<keyword evidence="5" id="KW-0472">Membrane</keyword>
<evidence type="ECO:0000259" key="6">
    <source>
        <dbReference type="Pfam" id="PF10502"/>
    </source>
</evidence>
<dbReference type="PANTHER" id="PTHR43390:SF1">
    <property type="entry name" value="CHLOROPLAST PROCESSING PEPTIDASE"/>
    <property type="match status" value="1"/>
</dbReference>
<gene>
    <name evidence="7" type="ORF">UFOPK2582_01667</name>
    <name evidence="8" type="ORF">UFOPK3046_00466</name>
    <name evidence="9" type="ORF">UFOPK4173_00368</name>
</gene>
<feature type="domain" description="Peptidase S26" evidence="6">
    <location>
        <begin position="65"/>
        <end position="226"/>
    </location>
</feature>
<dbReference type="EMBL" id="CAFAAQ010000026">
    <property type="protein sequence ID" value="CAB4799370.1"/>
    <property type="molecule type" value="Genomic_DNA"/>
</dbReference>
<evidence type="ECO:0000256" key="4">
    <source>
        <dbReference type="SAM" id="MobiDB-lite"/>
    </source>
</evidence>
<evidence type="ECO:0000313" key="9">
    <source>
        <dbReference type="EMBL" id="CAB5028165.1"/>
    </source>
</evidence>
<name>A0A6J6XPZ2_9ZZZZ</name>
<evidence type="ECO:0000313" key="8">
    <source>
        <dbReference type="EMBL" id="CAB4799370.1"/>
    </source>
</evidence>
<accession>A0A6J6XPZ2</accession>
<dbReference type="GO" id="GO:0006465">
    <property type="term" value="P:signal peptide processing"/>
    <property type="evidence" value="ECO:0007669"/>
    <property type="project" value="InterPro"/>
</dbReference>
<evidence type="ECO:0000256" key="2">
    <source>
        <dbReference type="ARBA" id="ARBA00022670"/>
    </source>
</evidence>
<dbReference type="CDD" id="cd06530">
    <property type="entry name" value="S26_SPase_I"/>
    <property type="match status" value="1"/>
</dbReference>
<keyword evidence="5" id="KW-0812">Transmembrane</keyword>
<dbReference type="InterPro" id="IPR036286">
    <property type="entry name" value="LexA/Signal_pep-like_sf"/>
</dbReference>
<keyword evidence="2" id="KW-0645">Protease</keyword>
<reference evidence="8" key="1">
    <citation type="submission" date="2020-05" db="EMBL/GenBank/DDBJ databases">
        <authorList>
            <person name="Chiriac C."/>
            <person name="Salcher M."/>
            <person name="Ghai R."/>
            <person name="Kavagutti S V."/>
        </authorList>
    </citation>
    <scope>NUCLEOTIDE SEQUENCE</scope>
</reference>